<evidence type="ECO:0000256" key="1">
    <source>
        <dbReference type="SAM" id="Phobius"/>
    </source>
</evidence>
<organism evidence="2">
    <name type="scientific">marine sediment metagenome</name>
    <dbReference type="NCBI Taxonomy" id="412755"/>
    <lineage>
        <taxon>unclassified sequences</taxon>
        <taxon>metagenomes</taxon>
        <taxon>ecological metagenomes</taxon>
    </lineage>
</organism>
<comment type="caution">
    <text evidence="2">The sequence shown here is derived from an EMBL/GenBank/DDBJ whole genome shotgun (WGS) entry which is preliminary data.</text>
</comment>
<proteinExistence type="predicted"/>
<sequence>MIYVSSNLQLDSLISEGVKEPICLGGELCFFTHSKEAIDDLDEMDSEEYVVQPKRKAAKGRGKGHLYVAIDKQAVSVVNQYQGLVSVSVDQYLAYGLAQKENTIIIGGGINTSSSQVYLEVLVFTGFALQATYEKHSDFNGMMVDLMLKEIVDAYPDHLIQWCDPLPEPPLCDLVELPQFSMAGRVVQNSSIKRKIFSKKQGVEESWEPLAGVMLSLGGLAIFTGVLAWAWFGLQNERDIYYRDVAGFEDTYQNSTQSLDLLRYRDFLLGEDNSNRKVIDMLDTLLGRVSMLDGVVIHNIQVFGLDADKAAQIQTQGGMQSVGDFVVEVSLPQVNDSARVQGEYVIRGLSESSGFDFRLVSHREEVIASNDIERDYWRYQLMGSKPHAN</sequence>
<reference evidence="2" key="1">
    <citation type="journal article" date="2015" name="Nature">
        <title>Complex archaea that bridge the gap between prokaryotes and eukaryotes.</title>
        <authorList>
            <person name="Spang A."/>
            <person name="Saw J.H."/>
            <person name="Jorgensen S.L."/>
            <person name="Zaremba-Niedzwiedzka K."/>
            <person name="Martijn J."/>
            <person name="Lind A.E."/>
            <person name="van Eijk R."/>
            <person name="Schleper C."/>
            <person name="Guy L."/>
            <person name="Ettema T.J."/>
        </authorList>
    </citation>
    <scope>NUCLEOTIDE SEQUENCE</scope>
</reference>
<dbReference type="AlphaFoldDB" id="A0A0F9WPE9"/>
<accession>A0A0F9WPE9</accession>
<protein>
    <submittedName>
        <fullName evidence="2">Uncharacterized protein</fullName>
    </submittedName>
</protein>
<keyword evidence="1" id="KW-1133">Transmembrane helix</keyword>
<dbReference type="EMBL" id="LAZR01000228">
    <property type="protein sequence ID" value="KKN80588.1"/>
    <property type="molecule type" value="Genomic_DNA"/>
</dbReference>
<keyword evidence="1" id="KW-0472">Membrane</keyword>
<gene>
    <name evidence="2" type="ORF">LCGC14_0328070</name>
</gene>
<evidence type="ECO:0000313" key="2">
    <source>
        <dbReference type="EMBL" id="KKN80588.1"/>
    </source>
</evidence>
<name>A0A0F9WPE9_9ZZZZ</name>
<feature type="transmembrane region" description="Helical" evidence="1">
    <location>
        <begin position="210"/>
        <end position="234"/>
    </location>
</feature>
<keyword evidence="1" id="KW-0812">Transmembrane</keyword>